<dbReference type="RefSeq" id="WP_311340380.1">
    <property type="nucleotide sequence ID" value="NZ_JAVRHS010000003.1"/>
</dbReference>
<dbReference type="Proteomes" id="UP001259803">
    <property type="component" value="Unassembled WGS sequence"/>
</dbReference>
<name>A0ABU2ZHF8_9SPHN</name>
<proteinExistence type="predicted"/>
<dbReference type="Gene3D" id="3.60.20.30">
    <property type="entry name" value="(Glycosyl)asparaginase"/>
    <property type="match status" value="1"/>
</dbReference>
<dbReference type="InterPro" id="IPR029055">
    <property type="entry name" value="Ntn_hydrolases_N"/>
</dbReference>
<sequence>MKQGDDMTDNSWTIAIHGGAGSMRPDAFPKERQDACKKALDRALDAGRATLAAGGTALDAVERAVMVLEDDPLFNAACGGVLTFEGRIEMDAAIMDGATRQAGAVAGLLTTRNPVCAARAVMQHTPHVLLANEGANRFAMERGLRQEEPAYFTTAERHEQWQEFVERGEGWFDAELKYGTVGAVARDCDGHVAAATSTGGLTGKRWSRVGDSPLIGAGTYADDRSCAISATGTGEVFIRLAAAHEIGARMRLLGETVQEAATHVIGEVGRMEGHGGVIFASADGSSGFVFNTPGMFRARADSTGSHEVAIFA</sequence>
<protein>
    <submittedName>
        <fullName evidence="1">Isoaspartyl peptidase/L-asparaginase</fullName>
    </submittedName>
</protein>
<accession>A0ABU2ZHF8</accession>
<dbReference type="SUPFAM" id="SSF56235">
    <property type="entry name" value="N-terminal nucleophile aminohydrolases (Ntn hydrolases)"/>
    <property type="match status" value="1"/>
</dbReference>
<dbReference type="PANTHER" id="PTHR10188:SF6">
    <property type="entry name" value="N(4)-(BETA-N-ACETYLGLUCOSAMINYL)-L-ASPARAGINASE"/>
    <property type="match status" value="1"/>
</dbReference>
<comment type="caution">
    <text evidence="1">The sequence shown here is derived from an EMBL/GenBank/DDBJ whole genome shotgun (WGS) entry which is preliminary data.</text>
</comment>
<organism evidence="1 2">
    <name type="scientific">Croceicoccus esteveae</name>
    <dbReference type="NCBI Taxonomy" id="3075597"/>
    <lineage>
        <taxon>Bacteria</taxon>
        <taxon>Pseudomonadati</taxon>
        <taxon>Pseudomonadota</taxon>
        <taxon>Alphaproteobacteria</taxon>
        <taxon>Sphingomonadales</taxon>
        <taxon>Erythrobacteraceae</taxon>
        <taxon>Croceicoccus</taxon>
    </lineage>
</organism>
<evidence type="ECO:0000313" key="2">
    <source>
        <dbReference type="Proteomes" id="UP001259803"/>
    </source>
</evidence>
<dbReference type="InterPro" id="IPR000246">
    <property type="entry name" value="Peptidase_T2"/>
</dbReference>
<evidence type="ECO:0000313" key="1">
    <source>
        <dbReference type="EMBL" id="MDT0575820.1"/>
    </source>
</evidence>
<gene>
    <name evidence="1" type="ORF">RM533_06435</name>
</gene>
<dbReference type="Pfam" id="PF01112">
    <property type="entry name" value="Asparaginase_2"/>
    <property type="match status" value="1"/>
</dbReference>
<reference evidence="1 2" key="1">
    <citation type="submission" date="2023-09" db="EMBL/GenBank/DDBJ databases">
        <authorList>
            <person name="Rey-Velasco X."/>
        </authorList>
    </citation>
    <scope>NUCLEOTIDE SEQUENCE [LARGE SCALE GENOMIC DNA]</scope>
    <source>
        <strain evidence="1 2">F390</strain>
    </source>
</reference>
<dbReference type="PANTHER" id="PTHR10188">
    <property type="entry name" value="L-ASPARAGINASE"/>
    <property type="match status" value="1"/>
</dbReference>
<dbReference type="CDD" id="cd04701">
    <property type="entry name" value="Asparaginase_2"/>
    <property type="match status" value="1"/>
</dbReference>
<dbReference type="EMBL" id="JAVRHS010000003">
    <property type="protein sequence ID" value="MDT0575820.1"/>
    <property type="molecule type" value="Genomic_DNA"/>
</dbReference>
<keyword evidence="2" id="KW-1185">Reference proteome</keyword>